<dbReference type="NCBIfam" id="TIGR02961">
    <property type="entry name" value="allantoicase"/>
    <property type="match status" value="1"/>
</dbReference>
<dbReference type="STRING" id="1263082.A0A068S9Q2"/>
<dbReference type="InterPro" id="IPR008979">
    <property type="entry name" value="Galactose-bd-like_sf"/>
</dbReference>
<feature type="domain" description="Allantoicase" evidence="2">
    <location>
        <begin position="193"/>
        <end position="330"/>
    </location>
</feature>
<dbReference type="HAMAP" id="MF_00813">
    <property type="entry name" value="Allantoicase"/>
    <property type="match status" value="1"/>
</dbReference>
<feature type="domain" description="Allantoicase" evidence="2">
    <location>
        <begin position="28"/>
        <end position="173"/>
    </location>
</feature>
<dbReference type="InterPro" id="IPR005164">
    <property type="entry name" value="Allantoicase"/>
</dbReference>
<dbReference type="OrthoDB" id="10266039at2759"/>
<keyword evidence="4" id="KW-1185">Reference proteome</keyword>
<proteinExistence type="inferred from homology"/>
<dbReference type="GO" id="GO:0000256">
    <property type="term" value="P:allantoin catabolic process"/>
    <property type="evidence" value="ECO:0007669"/>
    <property type="project" value="InterPro"/>
</dbReference>
<dbReference type="InterPro" id="IPR015908">
    <property type="entry name" value="Allantoicase_dom"/>
</dbReference>
<accession>A0A068S9Q2</accession>
<dbReference type="EMBL" id="CBTN010000064">
    <property type="protein sequence ID" value="CDH59073.1"/>
    <property type="molecule type" value="Genomic_DNA"/>
</dbReference>
<dbReference type="Gene3D" id="2.60.120.260">
    <property type="entry name" value="Galactose-binding domain-like"/>
    <property type="match status" value="2"/>
</dbReference>
<dbReference type="SUPFAM" id="SSF49785">
    <property type="entry name" value="Galactose-binding domain-like"/>
    <property type="match status" value="2"/>
</dbReference>
<evidence type="ECO:0000313" key="4">
    <source>
        <dbReference type="Proteomes" id="UP000027586"/>
    </source>
</evidence>
<comment type="caution">
    <text evidence="3">The sequence shown here is derived from an EMBL/GenBank/DDBJ whole genome shotgun (WGS) entry which is preliminary data.</text>
</comment>
<dbReference type="Pfam" id="PF03561">
    <property type="entry name" value="Allantoicase"/>
    <property type="match status" value="2"/>
</dbReference>
<evidence type="ECO:0000256" key="1">
    <source>
        <dbReference type="ARBA" id="ARBA00009242"/>
    </source>
</evidence>
<dbReference type="PANTHER" id="PTHR12045">
    <property type="entry name" value="ALLANTOICASE"/>
    <property type="match status" value="1"/>
</dbReference>
<dbReference type="PANTHER" id="PTHR12045:SF3">
    <property type="entry name" value="INACTIVE ALLANTOICASE-RELATED"/>
    <property type="match status" value="1"/>
</dbReference>
<evidence type="ECO:0000313" key="3">
    <source>
        <dbReference type="EMBL" id="CDH59073.1"/>
    </source>
</evidence>
<dbReference type="PIRSF" id="PIRSF016516">
    <property type="entry name" value="Allantoicase"/>
    <property type="match status" value="1"/>
</dbReference>
<reference evidence="3" key="1">
    <citation type="submission" date="2013-08" db="EMBL/GenBank/DDBJ databases">
        <title>Gene expansion shapes genome architecture in the human pathogen Lichtheimia corymbifera: an evolutionary genomics analysis in the ancient terrestrial Mucorales (Mucoromycotina).</title>
        <authorList>
            <person name="Schwartze V.U."/>
            <person name="Winter S."/>
            <person name="Shelest E."/>
            <person name="Marcet-Houben M."/>
            <person name="Horn F."/>
            <person name="Wehner S."/>
            <person name="Hoffmann K."/>
            <person name="Riege K."/>
            <person name="Sammeth M."/>
            <person name="Nowrousian M."/>
            <person name="Valiante V."/>
            <person name="Linde J."/>
            <person name="Jacobsen I.D."/>
            <person name="Marz M."/>
            <person name="Brakhage A.A."/>
            <person name="Gabaldon T."/>
            <person name="Bocker S."/>
            <person name="Voigt K."/>
        </authorList>
    </citation>
    <scope>NUCLEOTIDE SEQUENCE [LARGE SCALE GENOMIC DNA]</scope>
    <source>
        <strain evidence="3">FSU 9682</strain>
    </source>
</reference>
<dbReference type="Proteomes" id="UP000027586">
    <property type="component" value="Unassembled WGS sequence"/>
</dbReference>
<evidence type="ECO:0000259" key="2">
    <source>
        <dbReference type="Pfam" id="PF03561"/>
    </source>
</evidence>
<dbReference type="VEuPathDB" id="FungiDB:LCOR_09910.1"/>
<dbReference type="GO" id="GO:0004037">
    <property type="term" value="F:allantoicase activity"/>
    <property type="evidence" value="ECO:0007669"/>
    <property type="project" value="InterPro"/>
</dbReference>
<organism evidence="3 4">
    <name type="scientific">Lichtheimia corymbifera JMRC:FSU:9682</name>
    <dbReference type="NCBI Taxonomy" id="1263082"/>
    <lineage>
        <taxon>Eukaryota</taxon>
        <taxon>Fungi</taxon>
        <taxon>Fungi incertae sedis</taxon>
        <taxon>Mucoromycota</taxon>
        <taxon>Mucoromycotina</taxon>
        <taxon>Mucoromycetes</taxon>
        <taxon>Mucorales</taxon>
        <taxon>Lichtheimiaceae</taxon>
        <taxon>Lichtheimia</taxon>
    </lineage>
</organism>
<sequence length="356" mass="39426">MSYQRINFEDFNASPLSKYTDLASSALGTTIVEVTNEFFAPATNMINPKPPVHAPGKFVATGAWMDGWETKRHNPTYDWAVLKLGFSGSFRGFDIDTHYFTGNQAPAASVEACFCPCGNLEKAEWKEILPKVELPPSCHNVFVLEKDTEVFTHLRLNNIPDGGIARFRAYGQVNPIWSDNKDEVIDLAFVGNGGRRVFCSNEHYTPSSNLLLPGRGGNMGDGWETKRSRTPGHTDYAIIKLGDKGHVFKAEIDTSHYCGNYPAQIKLEATNVADEVPADNAEWTTIVEPSKVGAHSLFYFDTAHPEKVWTHVKFSLIPDGGAKRVRLYGVREGGKIPQLPIPNPEAQVLIDNLAEE</sequence>
<dbReference type="AlphaFoldDB" id="A0A068S9Q2"/>
<comment type="similarity">
    <text evidence="1">Belongs to the allantoicase family.</text>
</comment>
<protein>
    <submittedName>
        <fullName evidence="3">Allantoicase</fullName>
    </submittedName>
</protein>
<name>A0A068S9Q2_9FUNG</name>
<gene>
    <name evidence="3" type="ORF">LCOR_09910.1</name>
</gene>